<dbReference type="RefSeq" id="YP_009140958.1">
    <property type="nucleotide sequence ID" value="NC_027132.1"/>
</dbReference>
<dbReference type="KEGG" id="vg:24405016"/>
<evidence type="ECO:0000313" key="1">
    <source>
        <dbReference type="EMBL" id="AIX26890.1"/>
    </source>
</evidence>
<proteinExistence type="predicted"/>
<organism evidence="1 2">
    <name type="scientific">Synechococcus phage ACG-2014i</name>
    <dbReference type="NCBI Taxonomy" id="1493513"/>
    <lineage>
        <taxon>Viruses</taxon>
        <taxon>Duplodnaviria</taxon>
        <taxon>Heunggongvirae</taxon>
        <taxon>Uroviricota</taxon>
        <taxon>Caudoviricetes</taxon>
        <taxon>Pantevenvirales</taxon>
        <taxon>Kyanoviridae</taxon>
        <taxon>Chalconvirus</taxon>
        <taxon>Chalconvirus acg2014i</taxon>
    </lineage>
</organism>
<gene>
    <name evidence="1" type="ORF">Syn7803US120_169</name>
</gene>
<evidence type="ECO:0000313" key="2">
    <source>
        <dbReference type="Proteomes" id="UP000033009"/>
    </source>
</evidence>
<name>A0A0E3FHE2_9CAUD</name>
<sequence length="324" mass="33283">MAINFPSTAGQAVDGTFTYVVAGITYSWNGESWTAAGSGATATDRTVFSATNASASGGGSLAYNFNDGVFTLTPPDLSSYLTSTGNLNTHLDVNHGVPTEGDVLAWNQANLKWENTAAGTGGGLDADLLDGQEGTYYLNSTNQNAGTLPAARLSGSYNISVDGSAGSLAALSNVGNVVETTLTAGQVLSYDGSNWVNADAPSVRKTISYTATGIQSEVATNISITTPKTYALLKMETSHAVWATLYADTTSRTNDSARSETTDPVPGSGVLAEIVTTGATTQLISPGTVCFNSGGANTTYAKIVNKSGSQVNLQITLTLVPLED</sequence>
<keyword evidence="2" id="KW-1185">Reference proteome</keyword>
<dbReference type="EMBL" id="KJ019082">
    <property type="protein sequence ID" value="AIX26890.1"/>
    <property type="molecule type" value="Genomic_DNA"/>
</dbReference>
<protein>
    <submittedName>
        <fullName evidence="1">Uncharacterized protein</fullName>
    </submittedName>
</protein>
<reference evidence="1 2" key="1">
    <citation type="submission" date="2013-12" db="EMBL/GenBank/DDBJ databases">
        <title>Ecological redundancy of diverse viral populations within a natural community.</title>
        <authorList>
            <person name="Gregory A.C."/>
            <person name="LaButti K."/>
            <person name="Copeland A."/>
            <person name="Woyke T."/>
            <person name="Sullivan M.B."/>
        </authorList>
    </citation>
    <scope>NUCLEOTIDE SEQUENCE [LARGE SCALE GENOMIC DNA]</scope>
    <source>
        <strain evidence="1">Syn7803US120</strain>
    </source>
</reference>
<dbReference type="Proteomes" id="UP000033009">
    <property type="component" value="Segment"/>
</dbReference>
<dbReference type="GeneID" id="24405016"/>
<accession>A0A0E3FHE2</accession>